<dbReference type="EMBL" id="DAAXTU010000005">
    <property type="protein sequence ID" value="HAG2525311.1"/>
    <property type="molecule type" value="Genomic_DNA"/>
</dbReference>
<accession>A0A760LZ04</accession>
<evidence type="ECO:0000256" key="1">
    <source>
        <dbReference type="SAM" id="Phobius"/>
    </source>
</evidence>
<evidence type="ECO:0000313" key="2">
    <source>
        <dbReference type="EMBL" id="HAG2525311.1"/>
    </source>
</evidence>
<feature type="transmembrane region" description="Helical" evidence="1">
    <location>
        <begin position="26"/>
        <end position="47"/>
    </location>
</feature>
<gene>
    <name evidence="2" type="ORF">G8V58_003462</name>
</gene>
<organism evidence="2">
    <name type="scientific">Salmonella enterica</name>
    <name type="common">Salmonella choleraesuis</name>
    <dbReference type="NCBI Taxonomy" id="28901"/>
    <lineage>
        <taxon>Bacteria</taxon>
        <taxon>Pseudomonadati</taxon>
        <taxon>Pseudomonadota</taxon>
        <taxon>Gammaproteobacteria</taxon>
        <taxon>Enterobacterales</taxon>
        <taxon>Enterobacteriaceae</taxon>
        <taxon>Salmonella</taxon>
    </lineage>
</organism>
<keyword evidence="1" id="KW-0472">Membrane</keyword>
<comment type="caution">
    <text evidence="2">The sequence shown here is derived from an EMBL/GenBank/DDBJ whole genome shotgun (WGS) entry which is preliminary data.</text>
</comment>
<feature type="transmembrane region" description="Helical" evidence="1">
    <location>
        <begin position="67"/>
        <end position="90"/>
    </location>
</feature>
<dbReference type="AlphaFoldDB" id="A0A760LZ04"/>
<reference evidence="2" key="1">
    <citation type="journal article" date="2018" name="Genome Biol.">
        <title>SKESA: strategic k-mer extension for scrupulous assemblies.</title>
        <authorList>
            <person name="Souvorov A."/>
            <person name="Agarwala R."/>
            <person name="Lipman D.J."/>
        </authorList>
    </citation>
    <scope>NUCLEOTIDE SEQUENCE</scope>
    <source>
        <strain evidence="2">MA.CK_96/00012991</strain>
    </source>
</reference>
<name>A0A760LZ04_SALER</name>
<proteinExistence type="predicted"/>
<keyword evidence="1" id="KW-1133">Transmembrane helix</keyword>
<sequence length="97" mass="11134">MSKDWQILKKSLSYPFDAIRKNKREFFIWIVFTVVCGQMGIIANIIIRYYSHSIPLDQSIYIEGSSGSFYTFSIALIASALGPMFVTFLVQNLNLKQ</sequence>
<protein>
    <submittedName>
        <fullName evidence="2">Uncharacterized protein</fullName>
    </submittedName>
</protein>
<keyword evidence="1" id="KW-0812">Transmembrane</keyword>
<reference evidence="2" key="2">
    <citation type="submission" date="2020-02" db="EMBL/GenBank/DDBJ databases">
        <authorList>
            <consortium name="NCBI Pathogen Detection Project"/>
        </authorList>
    </citation>
    <scope>NUCLEOTIDE SEQUENCE</scope>
    <source>
        <strain evidence="2">MA.CK_96/00012991</strain>
    </source>
</reference>